<sequence length="435" mass="46919">MVRSRFSTLLSRAAELGGMTDVVVAGGGLAGLVAARHLAESGRDVTVFEQRSDVGGRVRTAHEDGYTFDRGFQVMFTAYPAAKRELDIEALSPRTFTPGATIASPNHRSVLSDPLRNPSAAPQTLLNTDVRTADKLRLFRLQRELANVKPVELLSRDGRTIREYLADYGFSQRFVERFAAPFYGGITLDRSLGTDSSIFEYTYKMLSEGEIFVPADGMQAMPRQLADRARSAGATIETDAAVTDLETHEGEVTAEVGNETVSAESAVVATDPQTAAELTDIDAIPTEPVGCVTQYFALPTNRAPTTGKRIILNAADDRPNTVAPLSAVADEYAPAGMELYSATFLGTPEEDDAELAAEVRGALQSWYPNASFEALELLRTDRVPFAQFAQPPGYRESLPDPTAPDGNAVLAGDYTRWSSIQGALESGKVAADLLR</sequence>
<name>A0A482T8R0_HALHI</name>
<dbReference type="Proteomes" id="UP000293535">
    <property type="component" value="Unassembled WGS sequence"/>
</dbReference>
<dbReference type="InterPro" id="IPR036188">
    <property type="entry name" value="FAD/NAD-bd_sf"/>
</dbReference>
<evidence type="ECO:0000259" key="1">
    <source>
        <dbReference type="Pfam" id="PF01593"/>
    </source>
</evidence>
<accession>A0A482T8R0</accession>
<organism evidence="2 3">
    <name type="scientific">Haloarcula hispanica</name>
    <dbReference type="NCBI Taxonomy" id="51589"/>
    <lineage>
        <taxon>Archaea</taxon>
        <taxon>Methanobacteriati</taxon>
        <taxon>Methanobacteriota</taxon>
        <taxon>Stenosarchaea group</taxon>
        <taxon>Halobacteria</taxon>
        <taxon>Halobacteriales</taxon>
        <taxon>Haloarculaceae</taxon>
        <taxon>Haloarcula</taxon>
    </lineage>
</organism>
<gene>
    <name evidence="2" type="ORF">ELS20_04465</name>
</gene>
<dbReference type="Pfam" id="PF01593">
    <property type="entry name" value="Amino_oxidase"/>
    <property type="match status" value="1"/>
</dbReference>
<proteinExistence type="predicted"/>
<dbReference type="PRINTS" id="PR00420">
    <property type="entry name" value="RNGMNOXGNASE"/>
</dbReference>
<dbReference type="SUPFAM" id="SSF51905">
    <property type="entry name" value="FAD/NAD(P)-binding domain"/>
    <property type="match status" value="1"/>
</dbReference>
<dbReference type="EMBL" id="RZIG01000002">
    <property type="protein sequence ID" value="RYJ09357.1"/>
    <property type="molecule type" value="Genomic_DNA"/>
</dbReference>
<dbReference type="Gene3D" id="3.50.50.60">
    <property type="entry name" value="FAD/NAD(P)-binding domain"/>
    <property type="match status" value="1"/>
</dbReference>
<dbReference type="PANTHER" id="PTHR42841">
    <property type="entry name" value="AMINE OXIDASE"/>
    <property type="match status" value="1"/>
</dbReference>
<evidence type="ECO:0000313" key="2">
    <source>
        <dbReference type="EMBL" id="RYJ09357.1"/>
    </source>
</evidence>
<dbReference type="GO" id="GO:0016491">
    <property type="term" value="F:oxidoreductase activity"/>
    <property type="evidence" value="ECO:0007669"/>
    <property type="project" value="InterPro"/>
</dbReference>
<reference evidence="2 3" key="1">
    <citation type="submission" date="2018-12" db="EMBL/GenBank/DDBJ databases">
        <title>Draft genome sequence of Haloarcula hispinica strain 18.1, an halophilic archaeon isolated from Chott El Jerid of Southern Tunisia.</title>
        <authorList>
            <person name="Najjari A."/>
            <person name="Ben Dhia O."/>
            <person name="Ferjani R."/>
            <person name="Mahjoubi M."/>
            <person name="Sghaier H."/>
            <person name="Elshahed M."/>
            <person name="Ouzari H.I."/>
            <person name="Cherid A."/>
            <person name="Youssef N."/>
        </authorList>
    </citation>
    <scope>NUCLEOTIDE SEQUENCE [LARGE SCALE GENOMIC DNA]</scope>
    <source>
        <strain evidence="2 3">18.1</strain>
    </source>
</reference>
<dbReference type="AlphaFoldDB" id="A0A482T8R0"/>
<evidence type="ECO:0000313" key="3">
    <source>
        <dbReference type="Proteomes" id="UP000293535"/>
    </source>
</evidence>
<feature type="domain" description="Amine oxidase" evidence="1">
    <location>
        <begin position="29"/>
        <end position="433"/>
    </location>
</feature>
<dbReference type="InterPro" id="IPR002937">
    <property type="entry name" value="Amino_oxidase"/>
</dbReference>
<protein>
    <submittedName>
        <fullName evidence="2">FAD-dependent oxidoreductase</fullName>
    </submittedName>
</protein>
<comment type="caution">
    <text evidence="2">The sequence shown here is derived from an EMBL/GenBank/DDBJ whole genome shotgun (WGS) entry which is preliminary data.</text>
</comment>